<gene>
    <name evidence="1" type="ORF">RND81_01G136600</name>
</gene>
<dbReference type="Gene3D" id="3.40.50.880">
    <property type="match status" value="1"/>
</dbReference>
<dbReference type="PANTHER" id="PTHR42733:SF2">
    <property type="entry name" value="DJ-1_THIJ_PFPI FAMILY PROTEIN"/>
    <property type="match status" value="1"/>
</dbReference>
<sequence length="72" mass="7972">MAENKTQKKVLILCGDYMENSEVMVPFQALLAYSVAVDAVCPSKKASDVCRTAVHQLSTHQGKKRNVLHVLQ</sequence>
<evidence type="ECO:0000313" key="2">
    <source>
        <dbReference type="Proteomes" id="UP001443914"/>
    </source>
</evidence>
<comment type="caution">
    <text evidence="1">The sequence shown here is derived from an EMBL/GenBank/DDBJ whole genome shotgun (WGS) entry which is preliminary data.</text>
</comment>
<keyword evidence="2" id="KW-1185">Reference proteome</keyword>
<dbReference type="PANTHER" id="PTHR42733">
    <property type="entry name" value="DJ-1 PROTEIN"/>
    <property type="match status" value="1"/>
</dbReference>
<organism evidence="1 2">
    <name type="scientific">Saponaria officinalis</name>
    <name type="common">Common soapwort</name>
    <name type="synonym">Lychnis saponaria</name>
    <dbReference type="NCBI Taxonomy" id="3572"/>
    <lineage>
        <taxon>Eukaryota</taxon>
        <taxon>Viridiplantae</taxon>
        <taxon>Streptophyta</taxon>
        <taxon>Embryophyta</taxon>
        <taxon>Tracheophyta</taxon>
        <taxon>Spermatophyta</taxon>
        <taxon>Magnoliopsida</taxon>
        <taxon>eudicotyledons</taxon>
        <taxon>Gunneridae</taxon>
        <taxon>Pentapetalae</taxon>
        <taxon>Caryophyllales</taxon>
        <taxon>Caryophyllaceae</taxon>
        <taxon>Caryophylleae</taxon>
        <taxon>Saponaria</taxon>
    </lineage>
</organism>
<name>A0AAW1NDX5_SAPOF</name>
<dbReference type="Proteomes" id="UP001443914">
    <property type="component" value="Unassembled WGS sequence"/>
</dbReference>
<dbReference type="InterPro" id="IPR029062">
    <property type="entry name" value="Class_I_gatase-like"/>
</dbReference>
<dbReference type="SUPFAM" id="SSF52317">
    <property type="entry name" value="Class I glutamine amidotransferase-like"/>
    <property type="match status" value="1"/>
</dbReference>
<dbReference type="EMBL" id="JBDFQZ010000001">
    <property type="protein sequence ID" value="KAK9757043.1"/>
    <property type="molecule type" value="Genomic_DNA"/>
</dbReference>
<reference evidence="1" key="1">
    <citation type="submission" date="2024-03" db="EMBL/GenBank/DDBJ databases">
        <title>WGS assembly of Saponaria officinalis var. Norfolk2.</title>
        <authorList>
            <person name="Jenkins J."/>
            <person name="Shu S."/>
            <person name="Grimwood J."/>
            <person name="Barry K."/>
            <person name="Goodstein D."/>
            <person name="Schmutz J."/>
            <person name="Leebens-Mack J."/>
            <person name="Osbourn A."/>
        </authorList>
    </citation>
    <scope>NUCLEOTIDE SEQUENCE [LARGE SCALE GENOMIC DNA]</scope>
    <source>
        <strain evidence="1">JIC</strain>
    </source>
</reference>
<accession>A0AAW1NDX5</accession>
<evidence type="ECO:0000313" key="1">
    <source>
        <dbReference type="EMBL" id="KAK9757043.1"/>
    </source>
</evidence>
<protein>
    <submittedName>
        <fullName evidence="1">Uncharacterized protein</fullName>
    </submittedName>
</protein>
<proteinExistence type="predicted"/>
<dbReference type="InterPro" id="IPR006286">
    <property type="entry name" value="C56_PfpI-like"/>
</dbReference>
<dbReference type="AlphaFoldDB" id="A0AAW1NDX5"/>